<protein>
    <submittedName>
        <fullName evidence="6">LLM class F420-dependent oxidoreductase</fullName>
    </submittedName>
</protein>
<gene>
    <name evidence="6" type="ORF">GBA63_01450</name>
</gene>
<keyword evidence="4" id="KW-0503">Monooxygenase</keyword>
<evidence type="ECO:0000259" key="5">
    <source>
        <dbReference type="Pfam" id="PF00296"/>
    </source>
</evidence>
<keyword evidence="7" id="KW-1185">Reference proteome</keyword>
<dbReference type="Pfam" id="PF00296">
    <property type="entry name" value="Bac_luciferase"/>
    <property type="match status" value="1"/>
</dbReference>
<dbReference type="GO" id="GO:0008726">
    <property type="term" value="F:alkanesulfonate monooxygenase activity"/>
    <property type="evidence" value="ECO:0007669"/>
    <property type="project" value="TreeGrafter"/>
</dbReference>
<dbReference type="GO" id="GO:0046306">
    <property type="term" value="P:alkanesulfonate catabolic process"/>
    <property type="evidence" value="ECO:0007669"/>
    <property type="project" value="TreeGrafter"/>
</dbReference>
<dbReference type="SUPFAM" id="SSF51679">
    <property type="entry name" value="Bacterial luciferase-like"/>
    <property type="match status" value="1"/>
</dbReference>
<keyword evidence="2" id="KW-0288">FMN</keyword>
<dbReference type="PANTHER" id="PTHR42847">
    <property type="entry name" value="ALKANESULFONATE MONOOXYGENASE"/>
    <property type="match status" value="1"/>
</dbReference>
<dbReference type="CDD" id="cd01097">
    <property type="entry name" value="Tetrahydromethanopterin_reductase"/>
    <property type="match status" value="1"/>
</dbReference>
<dbReference type="NCBIfam" id="TIGR03856">
    <property type="entry name" value="F420_MSMEG_2906"/>
    <property type="match status" value="1"/>
</dbReference>
<evidence type="ECO:0000256" key="2">
    <source>
        <dbReference type="ARBA" id="ARBA00022643"/>
    </source>
</evidence>
<dbReference type="KEGG" id="rub:GBA63_01450"/>
<evidence type="ECO:0000256" key="3">
    <source>
        <dbReference type="ARBA" id="ARBA00023002"/>
    </source>
</evidence>
<dbReference type="PANTHER" id="PTHR42847:SF8">
    <property type="entry name" value="CONSERVED PROTEIN"/>
    <property type="match status" value="1"/>
</dbReference>
<dbReference type="Proteomes" id="UP000501452">
    <property type="component" value="Chromosome"/>
</dbReference>
<proteinExistence type="predicted"/>
<feature type="domain" description="Luciferase-like" evidence="5">
    <location>
        <begin position="5"/>
        <end position="210"/>
    </location>
</feature>
<evidence type="ECO:0000256" key="1">
    <source>
        <dbReference type="ARBA" id="ARBA00022630"/>
    </source>
</evidence>
<reference evidence="6 7" key="1">
    <citation type="submission" date="2019-10" db="EMBL/GenBank/DDBJ databases">
        <title>Rubrobacter sp nov SCSIO 52090 isolated from a deep-sea sediment in the South China Sea.</title>
        <authorList>
            <person name="Chen R.W."/>
        </authorList>
    </citation>
    <scope>NUCLEOTIDE SEQUENCE [LARGE SCALE GENOMIC DNA]</scope>
    <source>
        <strain evidence="6 7">SCSIO 52909</strain>
    </source>
</reference>
<dbReference type="AlphaFoldDB" id="A0A6G8Q4U1"/>
<dbReference type="EMBL" id="CP045119">
    <property type="protein sequence ID" value="QIN81439.1"/>
    <property type="molecule type" value="Genomic_DNA"/>
</dbReference>
<sequence length="266" mass="29922">MATVRVGVQIQPQHAEYRQMRDAWLRAEEMGVDTLFNWDHFYPLYGDPDGKHFECWTLLAAMAEATERVEFGALVTCNSYRNPNLLADMARTVDHISGGRLILGMGSGWFQKDYDEYGYDFKTAPDRLRDLDAAMPVIEERLGKLNPPPTREIPVLIGGGGEKVTLRIVAERAHIWNGFGNPEQAGRKSGILDDWCAKVGRDPNEIERSILGDPGQIIKNADAYVENGITHLMLGFTGPDYDLDPLKELVSWRDGYRERNPEVLAG</sequence>
<evidence type="ECO:0000313" key="7">
    <source>
        <dbReference type="Proteomes" id="UP000501452"/>
    </source>
</evidence>
<dbReference type="Gene3D" id="3.20.20.30">
    <property type="entry name" value="Luciferase-like domain"/>
    <property type="match status" value="1"/>
</dbReference>
<evidence type="ECO:0000313" key="6">
    <source>
        <dbReference type="EMBL" id="QIN81439.1"/>
    </source>
</evidence>
<dbReference type="InterPro" id="IPR022480">
    <property type="entry name" value="F420_MSMEG2906"/>
</dbReference>
<keyword evidence="1" id="KW-0285">Flavoprotein</keyword>
<dbReference type="RefSeq" id="WP_166172818.1">
    <property type="nucleotide sequence ID" value="NZ_CP045119.1"/>
</dbReference>
<evidence type="ECO:0000256" key="4">
    <source>
        <dbReference type="ARBA" id="ARBA00023033"/>
    </source>
</evidence>
<accession>A0A6G8Q4U1</accession>
<name>A0A6G8Q4U1_9ACTN</name>
<organism evidence="6 7">
    <name type="scientific">Rubrobacter tropicus</name>
    <dbReference type="NCBI Taxonomy" id="2653851"/>
    <lineage>
        <taxon>Bacteria</taxon>
        <taxon>Bacillati</taxon>
        <taxon>Actinomycetota</taxon>
        <taxon>Rubrobacteria</taxon>
        <taxon>Rubrobacterales</taxon>
        <taxon>Rubrobacteraceae</taxon>
        <taxon>Rubrobacter</taxon>
    </lineage>
</organism>
<dbReference type="InterPro" id="IPR036661">
    <property type="entry name" value="Luciferase-like_sf"/>
</dbReference>
<keyword evidence="3" id="KW-0560">Oxidoreductase</keyword>
<dbReference type="InterPro" id="IPR011251">
    <property type="entry name" value="Luciferase-like_dom"/>
</dbReference>
<dbReference type="InterPro" id="IPR050172">
    <property type="entry name" value="SsuD_RutA_monooxygenase"/>
</dbReference>